<name>A0A6M3XQ99_9ZZZZ</name>
<reference evidence="2" key="1">
    <citation type="submission" date="2020-03" db="EMBL/GenBank/DDBJ databases">
        <title>The deep terrestrial virosphere.</title>
        <authorList>
            <person name="Holmfeldt K."/>
            <person name="Nilsson E."/>
            <person name="Simone D."/>
            <person name="Lopez-Fernandez M."/>
            <person name="Wu X."/>
            <person name="de Brujin I."/>
            <person name="Lundin D."/>
            <person name="Andersson A."/>
            <person name="Bertilsson S."/>
            <person name="Dopson M."/>
        </authorList>
    </citation>
    <scope>NUCLEOTIDE SEQUENCE</scope>
    <source>
        <strain evidence="2">TM448B01608</strain>
    </source>
</reference>
<dbReference type="AlphaFoldDB" id="A0A6M3XQ99"/>
<keyword evidence="1" id="KW-1133">Transmembrane helix</keyword>
<organism evidence="2">
    <name type="scientific">viral metagenome</name>
    <dbReference type="NCBI Taxonomy" id="1070528"/>
    <lineage>
        <taxon>unclassified sequences</taxon>
        <taxon>metagenomes</taxon>
        <taxon>organismal metagenomes</taxon>
    </lineage>
</organism>
<feature type="transmembrane region" description="Helical" evidence="1">
    <location>
        <begin position="366"/>
        <end position="384"/>
    </location>
</feature>
<protein>
    <submittedName>
        <fullName evidence="2">Uncharacterized protein</fullName>
    </submittedName>
</protein>
<evidence type="ECO:0000256" key="1">
    <source>
        <dbReference type="SAM" id="Phobius"/>
    </source>
</evidence>
<gene>
    <name evidence="2" type="ORF">TM448B01608_0010</name>
</gene>
<proteinExistence type="predicted"/>
<accession>A0A6M3XQ99</accession>
<sequence length="386" mass="42676">MSYADESTNLDYLYSTINDRPKVSLSRVLGLGGIGNSNLGAGVEQFTPSGLIDAIVERVLKININLKFVSFRIESLFPDIVEVLIRQKLKSEIDNYIKDKMDLTKPEKITVIIDKILDGLEKDVRDYSSAQIGSEYVTMIDNFWTNILSELGGEGGFMDDLENAGSMFLNQWSIIGDKAIAPMSFVYALFTKSSGGPLRNPLLSVINVMIGSPIPGWLINDTVGAIKGKIKEELIKVMNSVAEKFGIEGPSGPTGDGSLMNDLLPAWINEYVNKTSITLPVEIWWKRNSGRVQSDLMMFLKKYTMEIEVNWRIAESQMPKIANLFSTKAAGMILTLYRINPQLAVSLTRTMTAVGLRTTTRSKASALNILPIVAIAGLAALYFLRK</sequence>
<dbReference type="EMBL" id="MT144793">
    <property type="protein sequence ID" value="QJH99507.1"/>
    <property type="molecule type" value="Genomic_DNA"/>
</dbReference>
<keyword evidence="1" id="KW-0812">Transmembrane</keyword>
<keyword evidence="1" id="KW-0472">Membrane</keyword>
<evidence type="ECO:0000313" key="2">
    <source>
        <dbReference type="EMBL" id="QJH99507.1"/>
    </source>
</evidence>